<dbReference type="FunFam" id="3.90.430.10:FF:000001">
    <property type="entry name" value="Copper fist DNA-binding protein"/>
    <property type="match status" value="1"/>
</dbReference>
<evidence type="ECO:0000259" key="9">
    <source>
        <dbReference type="PROSITE" id="PS50073"/>
    </source>
</evidence>
<feature type="region of interest" description="Disordered" evidence="8">
    <location>
        <begin position="184"/>
        <end position="217"/>
    </location>
</feature>
<keyword evidence="6" id="KW-0804">Transcription</keyword>
<name>A0AAN6V5K1_9PEZI</name>
<keyword evidence="2" id="KW-0479">Metal-binding</keyword>
<dbReference type="SMART" id="SM00412">
    <property type="entry name" value="Cu_FIST"/>
    <property type="match status" value="1"/>
</dbReference>
<keyword evidence="3" id="KW-0862">Zinc</keyword>
<feature type="compositionally biased region" description="Low complexity" evidence="8">
    <location>
        <begin position="185"/>
        <end position="197"/>
    </location>
</feature>
<dbReference type="SUPFAM" id="SSF57879">
    <property type="entry name" value="Zinc domain conserved in yeast copper-regulated transcription factors"/>
    <property type="match status" value="1"/>
</dbReference>
<dbReference type="GO" id="GO:0045944">
    <property type="term" value="P:positive regulation of transcription by RNA polymerase II"/>
    <property type="evidence" value="ECO:0007669"/>
    <property type="project" value="TreeGrafter"/>
</dbReference>
<reference evidence="10" key="1">
    <citation type="journal article" date="2023" name="Mol. Phylogenet. Evol.">
        <title>Genome-scale phylogeny and comparative genomics of the fungal order Sordariales.</title>
        <authorList>
            <person name="Hensen N."/>
            <person name="Bonometti L."/>
            <person name="Westerberg I."/>
            <person name="Brannstrom I.O."/>
            <person name="Guillou S."/>
            <person name="Cros-Aarteil S."/>
            <person name="Calhoun S."/>
            <person name="Haridas S."/>
            <person name="Kuo A."/>
            <person name="Mondo S."/>
            <person name="Pangilinan J."/>
            <person name="Riley R."/>
            <person name="LaButti K."/>
            <person name="Andreopoulos B."/>
            <person name="Lipzen A."/>
            <person name="Chen C."/>
            <person name="Yan M."/>
            <person name="Daum C."/>
            <person name="Ng V."/>
            <person name="Clum A."/>
            <person name="Steindorff A."/>
            <person name="Ohm R.A."/>
            <person name="Martin F."/>
            <person name="Silar P."/>
            <person name="Natvig D.O."/>
            <person name="Lalanne C."/>
            <person name="Gautier V."/>
            <person name="Ament-Velasquez S.L."/>
            <person name="Kruys A."/>
            <person name="Hutchinson M.I."/>
            <person name="Powell A.J."/>
            <person name="Barry K."/>
            <person name="Miller A.N."/>
            <person name="Grigoriev I.V."/>
            <person name="Debuchy R."/>
            <person name="Gladieux P."/>
            <person name="Hiltunen Thoren M."/>
            <person name="Johannesson H."/>
        </authorList>
    </citation>
    <scope>NUCLEOTIDE SEQUENCE</scope>
    <source>
        <strain evidence="10">CBS 141.50</strain>
    </source>
</reference>
<dbReference type="GO" id="GO:0006878">
    <property type="term" value="P:intracellular copper ion homeostasis"/>
    <property type="evidence" value="ECO:0007669"/>
    <property type="project" value="TreeGrafter"/>
</dbReference>
<sequence length="442" mass="48198">MLIDGEKWACEACVRGHRVSNCQHHDRPLQHINKKGRPVSQCQHCRAMRKSRSTHVKCDCGEKTHKCVHLRPVLDGHKESCCCNHGGRCSCSHKREPKLDTVPESDSDEPVAAHPKVSKPNSRARRRANTTNSDAVLSFDANGHHRPTYKHAKVSQKCGPYQLSRSSSMTNAASMRNRSMDDLFSASTGASTGGDSDLASASSVDMSQAQRKVKSEATSPLLDGSSAFQIHPQLPPQLDLFIPKITDFFGTQSPEYEPPLFSATAASVDWSNYEGLELAGKTADFAPSNFSQAQSYGGFDFSGSEIPTMTTTTSTSGEVSEVEDFLSNSLDDFDIFQSTPSLNGYGFPNAQVNLLGSTDLTNLDVDVDDYTYMRKDASKFLPTPATQVGDDPTLLNTNAPTFNGLNNASLEDDPAYWMNDYGMPGLTDSPTESTMPSLWDGQ</sequence>
<evidence type="ECO:0000313" key="10">
    <source>
        <dbReference type="EMBL" id="KAK4145195.1"/>
    </source>
</evidence>
<evidence type="ECO:0000256" key="1">
    <source>
        <dbReference type="ARBA" id="ARBA00004123"/>
    </source>
</evidence>
<evidence type="ECO:0000256" key="3">
    <source>
        <dbReference type="ARBA" id="ARBA00022833"/>
    </source>
</evidence>
<comment type="caution">
    <text evidence="10">The sequence shown here is derived from an EMBL/GenBank/DDBJ whole genome shotgun (WGS) entry which is preliminary data.</text>
</comment>
<dbReference type="InterPro" id="IPR051763">
    <property type="entry name" value="Copper_Homeo_Regul"/>
</dbReference>
<dbReference type="Proteomes" id="UP001302676">
    <property type="component" value="Unassembled WGS sequence"/>
</dbReference>
<dbReference type="RefSeq" id="XP_062638566.1">
    <property type="nucleotide sequence ID" value="XM_062783339.1"/>
</dbReference>
<feature type="compositionally biased region" description="Polar residues" evidence="8">
    <location>
        <begin position="163"/>
        <end position="172"/>
    </location>
</feature>
<dbReference type="GO" id="GO:0000978">
    <property type="term" value="F:RNA polymerase II cis-regulatory region sequence-specific DNA binding"/>
    <property type="evidence" value="ECO:0007669"/>
    <property type="project" value="TreeGrafter"/>
</dbReference>
<reference evidence="10" key="2">
    <citation type="submission" date="2023-05" db="EMBL/GenBank/DDBJ databases">
        <authorList>
            <consortium name="Lawrence Berkeley National Laboratory"/>
            <person name="Steindorff A."/>
            <person name="Hensen N."/>
            <person name="Bonometti L."/>
            <person name="Westerberg I."/>
            <person name="Brannstrom I.O."/>
            <person name="Guillou S."/>
            <person name="Cros-Aarteil S."/>
            <person name="Calhoun S."/>
            <person name="Haridas S."/>
            <person name="Kuo A."/>
            <person name="Mondo S."/>
            <person name="Pangilinan J."/>
            <person name="Riley R."/>
            <person name="Labutti K."/>
            <person name="Andreopoulos B."/>
            <person name="Lipzen A."/>
            <person name="Chen C."/>
            <person name="Yanf M."/>
            <person name="Daum C."/>
            <person name="Ng V."/>
            <person name="Clum A."/>
            <person name="Ohm R."/>
            <person name="Martin F."/>
            <person name="Silar P."/>
            <person name="Natvig D."/>
            <person name="Lalanne C."/>
            <person name="Gautier V."/>
            <person name="Ament-Velasquez S.L."/>
            <person name="Kruys A."/>
            <person name="Hutchinson M.I."/>
            <person name="Powell A.J."/>
            <person name="Barry K."/>
            <person name="Miller A.N."/>
            <person name="Grigoriev I.V."/>
            <person name="Debuchy R."/>
            <person name="Gladieux P."/>
            <person name="Thoren M.H."/>
            <person name="Johannesson H."/>
        </authorList>
    </citation>
    <scope>NUCLEOTIDE SEQUENCE</scope>
    <source>
        <strain evidence="10">CBS 141.50</strain>
    </source>
</reference>
<organism evidence="10 11">
    <name type="scientific">Dichotomopilus funicola</name>
    <dbReference type="NCBI Taxonomy" id="1934379"/>
    <lineage>
        <taxon>Eukaryota</taxon>
        <taxon>Fungi</taxon>
        <taxon>Dikarya</taxon>
        <taxon>Ascomycota</taxon>
        <taxon>Pezizomycotina</taxon>
        <taxon>Sordariomycetes</taxon>
        <taxon>Sordariomycetidae</taxon>
        <taxon>Sordariales</taxon>
        <taxon>Chaetomiaceae</taxon>
        <taxon>Dichotomopilus</taxon>
    </lineage>
</organism>
<keyword evidence="4" id="KW-0186">Copper</keyword>
<dbReference type="GO" id="GO:0005507">
    <property type="term" value="F:copper ion binding"/>
    <property type="evidence" value="ECO:0007669"/>
    <property type="project" value="InterPro"/>
</dbReference>
<dbReference type="GO" id="GO:0000981">
    <property type="term" value="F:DNA-binding transcription factor activity, RNA polymerase II-specific"/>
    <property type="evidence" value="ECO:0007669"/>
    <property type="project" value="TreeGrafter"/>
</dbReference>
<evidence type="ECO:0000256" key="5">
    <source>
        <dbReference type="ARBA" id="ARBA00023015"/>
    </source>
</evidence>
<dbReference type="InterPro" id="IPR036395">
    <property type="entry name" value="Cu_fist_DNA-bd_dom_sf"/>
</dbReference>
<evidence type="ECO:0000256" key="7">
    <source>
        <dbReference type="ARBA" id="ARBA00023242"/>
    </source>
</evidence>
<proteinExistence type="predicted"/>
<accession>A0AAN6V5K1</accession>
<feature type="region of interest" description="Disordered" evidence="8">
    <location>
        <begin position="99"/>
        <end position="172"/>
    </location>
</feature>
<dbReference type="EMBL" id="MU853570">
    <property type="protein sequence ID" value="KAK4145195.1"/>
    <property type="molecule type" value="Genomic_DNA"/>
</dbReference>
<feature type="compositionally biased region" description="Basic residues" evidence="8">
    <location>
        <begin position="144"/>
        <end position="154"/>
    </location>
</feature>
<keyword evidence="5" id="KW-0805">Transcription regulation</keyword>
<evidence type="ECO:0000256" key="8">
    <source>
        <dbReference type="SAM" id="MobiDB-lite"/>
    </source>
</evidence>
<feature type="domain" description="Copper-fist" evidence="9">
    <location>
        <begin position="1"/>
        <end position="39"/>
    </location>
</feature>
<keyword evidence="7" id="KW-0539">Nucleus</keyword>
<evidence type="ECO:0000313" key="11">
    <source>
        <dbReference type="Proteomes" id="UP001302676"/>
    </source>
</evidence>
<keyword evidence="11" id="KW-1185">Reference proteome</keyword>
<dbReference type="Gene3D" id="3.90.430.10">
    <property type="entry name" value="Copper fist DNA-binding domain"/>
    <property type="match status" value="1"/>
</dbReference>
<evidence type="ECO:0000256" key="6">
    <source>
        <dbReference type="ARBA" id="ARBA00023163"/>
    </source>
</evidence>
<comment type="subcellular location">
    <subcellularLocation>
        <location evidence="1">Nucleus</location>
    </subcellularLocation>
</comment>
<gene>
    <name evidence="10" type="ORF">C8A04DRAFT_35918</name>
</gene>
<dbReference type="PROSITE" id="PS50073">
    <property type="entry name" value="COPPER_FIST_2"/>
    <property type="match status" value="1"/>
</dbReference>
<dbReference type="PRINTS" id="PR00617">
    <property type="entry name" value="COPPERFIST"/>
</dbReference>
<evidence type="ECO:0000256" key="4">
    <source>
        <dbReference type="ARBA" id="ARBA00023008"/>
    </source>
</evidence>
<protein>
    <recommendedName>
        <fullName evidence="9">Copper-fist domain-containing protein</fullName>
    </recommendedName>
</protein>
<dbReference type="SMART" id="SM01090">
    <property type="entry name" value="Copper-fist"/>
    <property type="match status" value="1"/>
</dbReference>
<dbReference type="Pfam" id="PF00649">
    <property type="entry name" value="Copper-fist"/>
    <property type="match status" value="1"/>
</dbReference>
<dbReference type="PANTHER" id="PTHR28088:SF5">
    <property type="entry name" value="TRANSCRIPTIONAL ACTIVATOR HAA1-RELATED"/>
    <property type="match status" value="1"/>
</dbReference>
<feature type="compositionally biased region" description="Polar residues" evidence="8">
    <location>
        <begin position="199"/>
        <end position="210"/>
    </location>
</feature>
<dbReference type="AlphaFoldDB" id="A0AAN6V5K1"/>
<evidence type="ECO:0000256" key="2">
    <source>
        <dbReference type="ARBA" id="ARBA00022723"/>
    </source>
</evidence>
<dbReference type="GeneID" id="87819952"/>
<dbReference type="GO" id="GO:0005634">
    <property type="term" value="C:nucleus"/>
    <property type="evidence" value="ECO:0007669"/>
    <property type="project" value="UniProtKB-SubCell"/>
</dbReference>
<dbReference type="PANTHER" id="PTHR28088">
    <property type="entry name" value="TRANSCRIPTIONAL ACTIVATOR HAA1-RELATED"/>
    <property type="match status" value="1"/>
</dbReference>
<dbReference type="GO" id="GO:0006879">
    <property type="term" value="P:intracellular iron ion homeostasis"/>
    <property type="evidence" value="ECO:0007669"/>
    <property type="project" value="TreeGrafter"/>
</dbReference>
<dbReference type="InterPro" id="IPR001083">
    <property type="entry name" value="Cu_fist_DNA-bd_dom"/>
</dbReference>